<evidence type="ECO:0000313" key="3">
    <source>
        <dbReference type="Proteomes" id="UP000482960"/>
    </source>
</evidence>
<comment type="caution">
    <text evidence="2">The sequence shown here is derived from an EMBL/GenBank/DDBJ whole genome shotgun (WGS) entry which is preliminary data.</text>
</comment>
<keyword evidence="1" id="KW-0472">Membrane</keyword>
<feature type="transmembrane region" description="Helical" evidence="1">
    <location>
        <begin position="159"/>
        <end position="182"/>
    </location>
</feature>
<organism evidence="2 3">
    <name type="scientific">Phytohabitans rumicis</name>
    <dbReference type="NCBI Taxonomy" id="1076125"/>
    <lineage>
        <taxon>Bacteria</taxon>
        <taxon>Bacillati</taxon>
        <taxon>Actinomycetota</taxon>
        <taxon>Actinomycetes</taxon>
        <taxon>Micromonosporales</taxon>
        <taxon>Micromonosporaceae</taxon>
    </lineage>
</organism>
<gene>
    <name evidence="2" type="ORF">Prum_085470</name>
</gene>
<dbReference type="Proteomes" id="UP000482960">
    <property type="component" value="Unassembled WGS sequence"/>
</dbReference>
<evidence type="ECO:0000313" key="2">
    <source>
        <dbReference type="EMBL" id="GFJ94905.1"/>
    </source>
</evidence>
<reference evidence="2 3" key="2">
    <citation type="submission" date="2020-03" db="EMBL/GenBank/DDBJ databases">
        <authorList>
            <person name="Ichikawa N."/>
            <person name="Kimura A."/>
            <person name="Kitahashi Y."/>
            <person name="Uohara A."/>
        </authorList>
    </citation>
    <scope>NUCLEOTIDE SEQUENCE [LARGE SCALE GENOMIC DNA]</scope>
    <source>
        <strain evidence="2 3">NBRC 108638</strain>
    </source>
</reference>
<keyword evidence="1" id="KW-0812">Transmembrane</keyword>
<proteinExistence type="predicted"/>
<protein>
    <submittedName>
        <fullName evidence="2">Uncharacterized protein</fullName>
    </submittedName>
</protein>
<sequence length="195" mass="20414">MRRLLHRLPVRLRHHWKVVAACGLFFAALVGLAGTTRVTPIVTSDERAEAAVVTQDVTGTVDLFDGTKPHRLTLSYSDDDYQRMLDQYWEDGEKEYVEADLVIDGTALDSVGIRLKGNSTLAALTRNGERAPNGFGGRAMGGGGPAGGGAFGGGAPLPVLLAAGLLVVLLAAAVPAAALGAWARSRPRSPSRCPG</sequence>
<keyword evidence="3" id="KW-1185">Reference proteome</keyword>
<dbReference type="RefSeq" id="WP_246278423.1">
    <property type="nucleotide sequence ID" value="NZ_BLPG01000001.1"/>
</dbReference>
<dbReference type="AlphaFoldDB" id="A0A6V8LQD2"/>
<accession>A0A6V8LQD2</accession>
<dbReference type="EMBL" id="BLPG01000001">
    <property type="protein sequence ID" value="GFJ94905.1"/>
    <property type="molecule type" value="Genomic_DNA"/>
</dbReference>
<keyword evidence="1" id="KW-1133">Transmembrane helix</keyword>
<name>A0A6V8LQD2_9ACTN</name>
<reference evidence="2 3" key="1">
    <citation type="submission" date="2020-03" db="EMBL/GenBank/DDBJ databases">
        <title>Whole genome shotgun sequence of Phytohabitans rumicis NBRC 108638.</title>
        <authorList>
            <person name="Komaki H."/>
            <person name="Tamura T."/>
        </authorList>
    </citation>
    <scope>NUCLEOTIDE SEQUENCE [LARGE SCALE GENOMIC DNA]</scope>
    <source>
        <strain evidence="2 3">NBRC 108638</strain>
    </source>
</reference>
<evidence type="ECO:0000256" key="1">
    <source>
        <dbReference type="SAM" id="Phobius"/>
    </source>
</evidence>